<dbReference type="PROSITE" id="PS52035">
    <property type="entry name" value="PEPTIDASE_M14"/>
    <property type="match status" value="1"/>
</dbReference>
<dbReference type="GO" id="GO:0004180">
    <property type="term" value="F:carboxypeptidase activity"/>
    <property type="evidence" value="ECO:0007669"/>
    <property type="project" value="UniProtKB-KW"/>
</dbReference>
<feature type="signal peptide" evidence="2">
    <location>
        <begin position="1"/>
        <end position="22"/>
    </location>
</feature>
<dbReference type="EMBL" id="JAXAVU010000012">
    <property type="protein sequence ID" value="MDX8146433.1"/>
    <property type="molecule type" value="Genomic_DNA"/>
</dbReference>
<feature type="chain" id="PRO_5045332459" evidence="2">
    <location>
        <begin position="23"/>
        <end position="390"/>
    </location>
</feature>
<protein>
    <submittedName>
        <fullName evidence="4">M14 family zinc carboxypeptidase</fullName>
    </submittedName>
</protein>
<feature type="domain" description="Peptidase M14" evidence="3">
    <location>
        <begin position="25"/>
        <end position="283"/>
    </location>
</feature>
<dbReference type="Pfam" id="PF00246">
    <property type="entry name" value="Peptidase_M14"/>
    <property type="match status" value="1"/>
</dbReference>
<name>A0ABU4V639_9PSEU</name>
<keyword evidence="5" id="KW-1185">Reference proteome</keyword>
<dbReference type="Gene3D" id="3.40.630.10">
    <property type="entry name" value="Zn peptidases"/>
    <property type="match status" value="1"/>
</dbReference>
<accession>A0ABU4V639</accession>
<dbReference type="SUPFAM" id="SSF53187">
    <property type="entry name" value="Zn-dependent exopeptidases"/>
    <property type="match status" value="1"/>
</dbReference>
<keyword evidence="4" id="KW-0121">Carboxypeptidase</keyword>
<evidence type="ECO:0000259" key="3">
    <source>
        <dbReference type="PROSITE" id="PS52035"/>
    </source>
</evidence>
<sequence length="390" mass="41891">MRGLLIALLTAVSSLAAVPAVAAPAPRTGFELTGKWTTEAEEQAYLRATGLPVTEIGVTAQGRPVQLVRVGSRSARTVVLFICSQHGDEPAGREACLIRMRSLPRSSDVTYLFVPNANPDGRVADTRGNSAGIDINRDHLLLRSAEARAMASVIRDWQPDVIHDLHEFGPSEPYYVKDVLWLWPRNLNVASGVHDLSESLSRSYVRPSVEAAGRTSGVYGIYVDPVTGEPVRQVAGDGQERILRNTGGLKHGMGLLVETNVDNTPAYRVQSHLLALDGTQSFVRANRSGIETANAASRAVRTGPIYFGGADNQAPDPSDVVTTPPCGYVLTGAQYHDVQDELALHGVKSQYLRGGDRIVPLKQEARALVPLLLDARADGPLLSAQPVAQC</sequence>
<evidence type="ECO:0000256" key="2">
    <source>
        <dbReference type="SAM" id="SignalP"/>
    </source>
</evidence>
<reference evidence="4 5" key="2">
    <citation type="submission" date="2023-11" db="EMBL/GenBank/DDBJ databases">
        <authorList>
            <person name="Lara A.C."/>
            <person name="Chronakova A."/>
        </authorList>
    </citation>
    <scope>NUCLEOTIDE SEQUENCE [LARGE SCALE GENOMIC DNA]</scope>
    <source>
        <strain evidence="4 5">BCCO 10_0061</strain>
    </source>
</reference>
<comment type="caution">
    <text evidence="4">The sequence shown here is derived from an EMBL/GenBank/DDBJ whole genome shotgun (WGS) entry which is preliminary data.</text>
</comment>
<feature type="active site" description="Proton donor/acceptor" evidence="1">
    <location>
        <position position="258"/>
    </location>
</feature>
<gene>
    <name evidence="4" type="ORF">SK854_30270</name>
</gene>
<evidence type="ECO:0000313" key="4">
    <source>
        <dbReference type="EMBL" id="MDX8146433.1"/>
    </source>
</evidence>
<organism evidence="4 5">
    <name type="scientific">Lentzea sokolovensis</name>
    <dbReference type="NCBI Taxonomy" id="3095429"/>
    <lineage>
        <taxon>Bacteria</taxon>
        <taxon>Bacillati</taxon>
        <taxon>Actinomycetota</taxon>
        <taxon>Actinomycetes</taxon>
        <taxon>Pseudonocardiales</taxon>
        <taxon>Pseudonocardiaceae</taxon>
        <taxon>Lentzea</taxon>
    </lineage>
</organism>
<keyword evidence="2" id="KW-0732">Signal</keyword>
<keyword evidence="4" id="KW-0378">Hydrolase</keyword>
<dbReference type="Proteomes" id="UP001285352">
    <property type="component" value="Unassembled WGS sequence"/>
</dbReference>
<keyword evidence="4" id="KW-0645">Protease</keyword>
<dbReference type="InterPro" id="IPR000834">
    <property type="entry name" value="Peptidase_M14"/>
</dbReference>
<dbReference type="RefSeq" id="WP_319978517.1">
    <property type="nucleotide sequence ID" value="NZ_JAXAVU010000012.1"/>
</dbReference>
<evidence type="ECO:0000313" key="5">
    <source>
        <dbReference type="Proteomes" id="UP001285352"/>
    </source>
</evidence>
<proteinExistence type="inferred from homology"/>
<comment type="similarity">
    <text evidence="1">Belongs to the peptidase M14 family.</text>
</comment>
<reference evidence="4 5" key="1">
    <citation type="submission" date="2023-11" db="EMBL/GenBank/DDBJ databases">
        <title>Lentzea sokolovensis, sp. nov., Lentzea kristufkii, sp. nov., and Lentzea miocenensis, sp. nov., rare actinobacteria from Sokolov Coal Basin, Miocene lacustrine sediment, Czech Republic.</title>
        <authorList>
            <person name="Lara A."/>
            <person name="Kotroba L."/>
            <person name="Nouioui I."/>
            <person name="Neumann-Schaal M."/>
            <person name="Mast Y."/>
            <person name="Chronakova A."/>
        </authorList>
    </citation>
    <scope>NUCLEOTIDE SEQUENCE [LARGE SCALE GENOMIC DNA]</scope>
    <source>
        <strain evidence="4 5">BCCO 10_0061</strain>
    </source>
</reference>
<evidence type="ECO:0000256" key="1">
    <source>
        <dbReference type="PROSITE-ProRule" id="PRU01379"/>
    </source>
</evidence>